<dbReference type="SUPFAM" id="SSF49464">
    <property type="entry name" value="Carboxypeptidase regulatory domain-like"/>
    <property type="match status" value="1"/>
</dbReference>
<keyword evidence="7" id="KW-0408">Iron</keyword>
<dbReference type="Pfam" id="PF07715">
    <property type="entry name" value="Plug"/>
    <property type="match status" value="1"/>
</dbReference>
<dbReference type="PANTHER" id="PTHR30069:SF29">
    <property type="entry name" value="HEMOGLOBIN AND HEMOGLOBIN-HAPTOGLOBIN-BINDING PROTEIN 1-RELATED"/>
    <property type="match status" value="1"/>
</dbReference>
<dbReference type="Gene3D" id="2.40.170.20">
    <property type="entry name" value="TonB-dependent receptor, beta-barrel domain"/>
    <property type="match status" value="1"/>
</dbReference>
<dbReference type="Gene3D" id="3.55.50.30">
    <property type="match status" value="1"/>
</dbReference>
<evidence type="ECO:0000256" key="12">
    <source>
        <dbReference type="RuleBase" id="RU003357"/>
    </source>
</evidence>
<dbReference type="SUPFAM" id="SSF56935">
    <property type="entry name" value="Porins"/>
    <property type="match status" value="1"/>
</dbReference>
<evidence type="ECO:0000256" key="5">
    <source>
        <dbReference type="ARBA" id="ARBA00022692"/>
    </source>
</evidence>
<dbReference type="SMART" id="SM00965">
    <property type="entry name" value="STN"/>
    <property type="match status" value="1"/>
</dbReference>
<name>A0A2A8D0K4_9BACT</name>
<evidence type="ECO:0000313" key="14">
    <source>
        <dbReference type="EMBL" id="PEN14492.1"/>
    </source>
</evidence>
<evidence type="ECO:0000256" key="8">
    <source>
        <dbReference type="ARBA" id="ARBA00023077"/>
    </source>
</evidence>
<comment type="caution">
    <text evidence="14">The sequence shown here is derived from an EMBL/GenBank/DDBJ whole genome shotgun (WGS) entry which is preliminary data.</text>
</comment>
<organism evidence="14 15">
    <name type="scientific">Longibacter salinarum</name>
    <dbReference type="NCBI Taxonomy" id="1850348"/>
    <lineage>
        <taxon>Bacteria</taxon>
        <taxon>Pseudomonadati</taxon>
        <taxon>Rhodothermota</taxon>
        <taxon>Rhodothermia</taxon>
        <taxon>Rhodothermales</taxon>
        <taxon>Salisaetaceae</taxon>
        <taxon>Longibacter</taxon>
    </lineage>
</organism>
<dbReference type="Proteomes" id="UP000220102">
    <property type="component" value="Unassembled WGS sequence"/>
</dbReference>
<comment type="subcellular location">
    <subcellularLocation>
        <location evidence="1">Cell outer membrane</location>
        <topology evidence="1">Multi-pass membrane protein</topology>
    </subcellularLocation>
</comment>
<proteinExistence type="inferred from homology"/>
<evidence type="ECO:0000256" key="10">
    <source>
        <dbReference type="ARBA" id="ARBA00023170"/>
    </source>
</evidence>
<feature type="domain" description="Secretin/TonB short N-terminal" evidence="13">
    <location>
        <begin position="39"/>
        <end position="90"/>
    </location>
</feature>
<dbReference type="InterPro" id="IPR008969">
    <property type="entry name" value="CarboxyPept-like_regulatory"/>
</dbReference>
<keyword evidence="6" id="KW-0732">Signal</keyword>
<comment type="similarity">
    <text evidence="12">Belongs to the TonB-dependent receptor family.</text>
</comment>
<gene>
    <name evidence="14" type="ORF">CRI94_05560</name>
</gene>
<evidence type="ECO:0000256" key="6">
    <source>
        <dbReference type="ARBA" id="ARBA00022729"/>
    </source>
</evidence>
<dbReference type="InterPro" id="IPR039426">
    <property type="entry name" value="TonB-dep_rcpt-like"/>
</dbReference>
<evidence type="ECO:0000256" key="2">
    <source>
        <dbReference type="ARBA" id="ARBA00022448"/>
    </source>
</evidence>
<keyword evidence="8 12" id="KW-0798">TonB box</keyword>
<keyword evidence="4" id="KW-0410">Iron transport</keyword>
<evidence type="ECO:0000256" key="7">
    <source>
        <dbReference type="ARBA" id="ARBA00023004"/>
    </source>
</evidence>
<dbReference type="InterPro" id="IPR011662">
    <property type="entry name" value="Secretin/TonB_short_N"/>
</dbReference>
<keyword evidence="5" id="KW-0812">Transmembrane</keyword>
<dbReference type="GO" id="GO:0015344">
    <property type="term" value="F:siderophore uptake transmembrane transporter activity"/>
    <property type="evidence" value="ECO:0007669"/>
    <property type="project" value="TreeGrafter"/>
</dbReference>
<keyword evidence="11" id="KW-0998">Cell outer membrane</keyword>
<evidence type="ECO:0000256" key="4">
    <source>
        <dbReference type="ARBA" id="ARBA00022496"/>
    </source>
</evidence>
<dbReference type="InterPro" id="IPR012910">
    <property type="entry name" value="Plug_dom"/>
</dbReference>
<evidence type="ECO:0000256" key="11">
    <source>
        <dbReference type="ARBA" id="ARBA00023237"/>
    </source>
</evidence>
<evidence type="ECO:0000256" key="9">
    <source>
        <dbReference type="ARBA" id="ARBA00023136"/>
    </source>
</evidence>
<keyword evidence="10 14" id="KW-0675">Receptor</keyword>
<dbReference type="Gene3D" id="2.170.130.10">
    <property type="entry name" value="TonB-dependent receptor, plug domain"/>
    <property type="match status" value="1"/>
</dbReference>
<keyword evidence="9 12" id="KW-0472">Membrane</keyword>
<protein>
    <submittedName>
        <fullName evidence="14">TonB-dependent receptor</fullName>
    </submittedName>
</protein>
<accession>A0A2A8D0K4</accession>
<keyword evidence="2" id="KW-0813">Transport</keyword>
<dbReference type="Pfam" id="PF13715">
    <property type="entry name" value="CarbopepD_reg_2"/>
    <property type="match status" value="1"/>
</dbReference>
<dbReference type="Gene3D" id="2.60.40.1120">
    <property type="entry name" value="Carboxypeptidase-like, regulatory domain"/>
    <property type="match status" value="1"/>
</dbReference>
<evidence type="ECO:0000259" key="13">
    <source>
        <dbReference type="SMART" id="SM00965"/>
    </source>
</evidence>
<dbReference type="InterPro" id="IPR000531">
    <property type="entry name" value="Beta-barrel_TonB"/>
</dbReference>
<evidence type="ECO:0000256" key="3">
    <source>
        <dbReference type="ARBA" id="ARBA00022452"/>
    </source>
</evidence>
<keyword evidence="15" id="KW-1185">Reference proteome</keyword>
<evidence type="ECO:0000313" key="15">
    <source>
        <dbReference type="Proteomes" id="UP000220102"/>
    </source>
</evidence>
<dbReference type="GO" id="GO:0009279">
    <property type="term" value="C:cell outer membrane"/>
    <property type="evidence" value="ECO:0007669"/>
    <property type="project" value="UniProtKB-SubCell"/>
</dbReference>
<dbReference type="Pfam" id="PF00593">
    <property type="entry name" value="TonB_dep_Rec_b-barrel"/>
    <property type="match status" value="1"/>
</dbReference>
<dbReference type="InterPro" id="IPR036942">
    <property type="entry name" value="Beta-barrel_TonB_sf"/>
</dbReference>
<evidence type="ECO:0000256" key="1">
    <source>
        <dbReference type="ARBA" id="ARBA00004571"/>
    </source>
</evidence>
<dbReference type="PANTHER" id="PTHR30069">
    <property type="entry name" value="TONB-DEPENDENT OUTER MEMBRANE RECEPTOR"/>
    <property type="match status" value="1"/>
</dbReference>
<keyword evidence="4" id="KW-0406">Ion transport</keyword>
<dbReference type="OrthoDB" id="9803050at2"/>
<sequence length="870" mass="96789">MLVCAGACTPVFGQSSIRLNLDAVPLIEAVDVVRNQTGFDIVYAQRLVEDKIASCQYAGTSRRAALECVLQGTGLRAERVRRGQYVLVRGERGPSSRNGVQRVTLSGRVIDGTSGETLPGAHIYLTTLRVGATTNSAGFFAISSLPAGTYNVRISYLGYNTVDTTLVAGTDPVRILLSPSTIESEGVTVQEKADEQPENRRLPGMMALSLEQLEQLPSLGEPDLFKALQWTPGIRKSGAVSGGLSVRGADPDQNLYLLDGAPVYHPWHAFSLISTFQTGTLKSTNLYRGAFPAEHGGRLASILDAQMKDGNRTEPEAVVSLSALSARYRIESPVTRSTSFMLSGRRSYVDKLLGREHPVRDTDTGRLDTLRTGYYFYDLSAKITTRFNERHRLSVSHYRGRDNLDLRLPFDLSLNFSQWLRPADLFFEVAQNWENQMTSARHQWLVFDDAFLTTTLFSSRYSAREASFVQPTTTASLESDYDVKLRDLGAKVDLDYYASVAHQIRAGIQVSNLDFRSTLESNIRRSARAVDVQADSSDQSSWEVTGYLQDIWQPSPRWTLQPGVRATYFSRGNYMHVRPRFSARYTVHPRYLVLRGGLGMHVQYLHRIRDRYSLAYDLVSSRWVPASERVSPATGAQVSLSGRSQPTRWLTLELSTYGRSAEKTLIPADVFVTKDGLEGPGIEVGALLGQYVEADERAFGVELTGLIEVGQFDARLGVASGRTFVRSLNDDASAWRPADLDVPFSLRAALSWTGTRWESSIATEIRSGYPLTTPVTRYRLGDPVDDSPTSYLYRPQINNGRLPTYLRVDATVGYRFSLLSARWKAKLNLYNATNQANVIDRQFAPTDTGVRIDDRRGLPILPLLELEMTL</sequence>
<dbReference type="AlphaFoldDB" id="A0A2A8D0K4"/>
<reference evidence="14 15" key="1">
    <citation type="submission" date="2017-10" db="EMBL/GenBank/DDBJ databases">
        <title>Draft genome of Longibacter Salinarum.</title>
        <authorList>
            <person name="Goh K.M."/>
            <person name="Shamsir M.S."/>
            <person name="Lim S.W."/>
        </authorList>
    </citation>
    <scope>NUCLEOTIDE SEQUENCE [LARGE SCALE GENOMIC DNA]</scope>
    <source>
        <strain evidence="14 15">KCTC 52045</strain>
    </source>
</reference>
<dbReference type="EMBL" id="PDEQ01000002">
    <property type="protein sequence ID" value="PEN14492.1"/>
    <property type="molecule type" value="Genomic_DNA"/>
</dbReference>
<keyword evidence="3" id="KW-1134">Transmembrane beta strand</keyword>
<dbReference type="GO" id="GO:0044718">
    <property type="term" value="P:siderophore transmembrane transport"/>
    <property type="evidence" value="ECO:0007669"/>
    <property type="project" value="TreeGrafter"/>
</dbReference>
<dbReference type="InterPro" id="IPR037066">
    <property type="entry name" value="Plug_dom_sf"/>
</dbReference>